<evidence type="ECO:0000313" key="3">
    <source>
        <dbReference type="EMBL" id="PIO25108.1"/>
    </source>
</evidence>
<dbReference type="GO" id="GO:0008009">
    <property type="term" value="F:chemokine activity"/>
    <property type="evidence" value="ECO:0007669"/>
    <property type="project" value="InterPro"/>
</dbReference>
<dbReference type="Pfam" id="PF00048">
    <property type="entry name" value="IL8"/>
    <property type="match status" value="1"/>
</dbReference>
<dbReference type="OrthoDB" id="9948647at2759"/>
<organism evidence="3">
    <name type="scientific">Aquarana catesbeiana</name>
    <name type="common">American bullfrog</name>
    <name type="synonym">Rana catesbeiana</name>
    <dbReference type="NCBI Taxonomy" id="8400"/>
    <lineage>
        <taxon>Eukaryota</taxon>
        <taxon>Metazoa</taxon>
        <taxon>Chordata</taxon>
        <taxon>Craniata</taxon>
        <taxon>Vertebrata</taxon>
        <taxon>Euteleostomi</taxon>
        <taxon>Amphibia</taxon>
        <taxon>Batrachia</taxon>
        <taxon>Anura</taxon>
        <taxon>Neobatrachia</taxon>
        <taxon>Ranoidea</taxon>
        <taxon>Ranidae</taxon>
        <taxon>Aquarana</taxon>
    </lineage>
</organism>
<dbReference type="EMBL" id="KV951556">
    <property type="protein sequence ID" value="PIO25108.1"/>
    <property type="molecule type" value="Genomic_DNA"/>
</dbReference>
<dbReference type="Gene3D" id="2.40.50.40">
    <property type="match status" value="1"/>
</dbReference>
<evidence type="ECO:0000256" key="1">
    <source>
        <dbReference type="ARBA" id="ARBA00022514"/>
    </source>
</evidence>
<protein>
    <recommendedName>
        <fullName evidence="2">Chemokine interleukin-8-like domain-containing protein</fullName>
    </recommendedName>
</protein>
<name>A0A2G9RB31_AQUCT</name>
<feature type="domain" description="Chemokine interleukin-8-like" evidence="2">
    <location>
        <begin position="73"/>
        <end position="129"/>
    </location>
</feature>
<keyword evidence="1" id="KW-0202">Cytokine</keyword>
<dbReference type="SUPFAM" id="SSF54117">
    <property type="entry name" value="Interleukin 8-like chemokines"/>
    <property type="match status" value="1"/>
</dbReference>
<gene>
    <name evidence="3" type="ORF">AB205_0149960</name>
</gene>
<evidence type="ECO:0000259" key="2">
    <source>
        <dbReference type="Pfam" id="PF00048"/>
    </source>
</evidence>
<dbReference type="GO" id="GO:0005615">
    <property type="term" value="C:extracellular space"/>
    <property type="evidence" value="ECO:0007669"/>
    <property type="project" value="UniProtKB-KW"/>
</dbReference>
<reference evidence="3" key="1">
    <citation type="submission" date="2017-08" db="EMBL/GenBank/DDBJ databases">
        <title>Assembly of the North American Bullfrog Genome.</title>
        <authorList>
            <person name="Warren R.L."/>
            <person name="Vandervalk B.P."/>
            <person name="Kucuk E."/>
            <person name="Birol I."/>
            <person name="Helbing C."/>
            <person name="Pandoh P."/>
            <person name="Behsaz B."/>
            <person name="Mohamadi H."/>
            <person name="Chu J."/>
            <person name="Jackman S."/>
            <person name="Hammond S.A."/>
            <person name="Veldhoen N."/>
            <person name="Kirk H."/>
            <person name="Zhao Y."/>
            <person name="Coope R."/>
            <person name="Pleasance S."/>
            <person name="Moore R."/>
            <person name="Holt R."/>
        </authorList>
    </citation>
    <scope>NUCLEOTIDE SEQUENCE</scope>
    <source>
        <strain evidence="3">Bruno</strain>
        <tissue evidence="3">Liver</tissue>
    </source>
</reference>
<dbReference type="InterPro" id="IPR036048">
    <property type="entry name" value="Interleukin_8-like_sf"/>
</dbReference>
<dbReference type="AlphaFoldDB" id="A0A2G9RB31"/>
<proteinExistence type="predicted"/>
<dbReference type="GO" id="GO:0006955">
    <property type="term" value="P:immune response"/>
    <property type="evidence" value="ECO:0007669"/>
    <property type="project" value="InterPro"/>
</dbReference>
<sequence>MDGKSHDIMGLCNPVEMYINRPKLLYFTQLSTLDLGQREPNTINMDNKCAVIMCVLLLSTPLIQGFAIARGKRCLCNKLSNHVNIMALAQLEVYPRNSLCENTEYVVTLKSTGAKKCVSPHLKEIKVLLSGKNRFLKHIPVIRHP</sequence>
<dbReference type="InterPro" id="IPR001811">
    <property type="entry name" value="Chemokine_IL8-like_dom"/>
</dbReference>
<accession>A0A2G9RB31</accession>